<evidence type="ECO:0000256" key="3">
    <source>
        <dbReference type="ARBA" id="ARBA00022475"/>
    </source>
</evidence>
<evidence type="ECO:0000256" key="4">
    <source>
        <dbReference type="ARBA" id="ARBA00022618"/>
    </source>
</evidence>
<keyword evidence="6" id="KW-0131">Cell cycle</keyword>
<dbReference type="KEGG" id="smo:SELMODRAFT_439304"/>
<dbReference type="InterPro" id="IPR010369">
    <property type="entry name" value="SOK"/>
</dbReference>
<dbReference type="eggNOG" id="ENOG502QVHU">
    <property type="taxonomic scope" value="Eukaryota"/>
</dbReference>
<evidence type="ECO:0000259" key="9">
    <source>
        <dbReference type="Pfam" id="PF06136"/>
    </source>
</evidence>
<dbReference type="HOGENOM" id="CLU_632233_0_0_1"/>
<dbReference type="EMBL" id="GL377571">
    <property type="protein sequence ID" value="EFJ33276.1"/>
    <property type="molecule type" value="Genomic_DNA"/>
</dbReference>
<protein>
    <recommendedName>
        <fullName evidence="9">SOSEKI DIX-like domain-containing protein</fullName>
    </recommendedName>
</protein>
<dbReference type="InParanoid" id="D8R3G2"/>
<feature type="compositionally biased region" description="Basic residues" evidence="8">
    <location>
        <begin position="260"/>
        <end position="269"/>
    </location>
</feature>
<dbReference type="GO" id="GO:0005886">
    <property type="term" value="C:plasma membrane"/>
    <property type="evidence" value="ECO:0007669"/>
    <property type="project" value="UniProtKB-SubCell"/>
</dbReference>
<dbReference type="Gramene" id="EFJ33276">
    <property type="protein sequence ID" value="EFJ33276"/>
    <property type="gene ID" value="SELMODRAFT_439304"/>
</dbReference>
<dbReference type="PANTHER" id="PTHR31083">
    <property type="entry name" value="UPSTREAM OF FLC PROTEIN (DUF966)"/>
    <property type="match status" value="1"/>
</dbReference>
<keyword evidence="5" id="KW-0472">Membrane</keyword>
<dbReference type="GO" id="GO:0051301">
    <property type="term" value="P:cell division"/>
    <property type="evidence" value="ECO:0007669"/>
    <property type="project" value="UniProtKB-KW"/>
</dbReference>
<organism evidence="11">
    <name type="scientific">Selaginella moellendorffii</name>
    <name type="common">Spikemoss</name>
    <dbReference type="NCBI Taxonomy" id="88036"/>
    <lineage>
        <taxon>Eukaryota</taxon>
        <taxon>Viridiplantae</taxon>
        <taxon>Streptophyta</taxon>
        <taxon>Embryophyta</taxon>
        <taxon>Tracheophyta</taxon>
        <taxon>Lycopodiopsida</taxon>
        <taxon>Selaginellales</taxon>
        <taxon>Selaginellaceae</taxon>
        <taxon>Selaginella</taxon>
    </lineage>
</organism>
<evidence type="ECO:0000256" key="2">
    <source>
        <dbReference type="ARBA" id="ARBA00022473"/>
    </source>
</evidence>
<evidence type="ECO:0000256" key="6">
    <source>
        <dbReference type="ARBA" id="ARBA00023306"/>
    </source>
</evidence>
<dbReference type="AlphaFoldDB" id="D8R3G2"/>
<dbReference type="PANTHER" id="PTHR31083:SF6">
    <property type="entry name" value="PROTEIN SOSEKI 3"/>
    <property type="match status" value="1"/>
</dbReference>
<reference evidence="10 11" key="1">
    <citation type="journal article" date="2011" name="Science">
        <title>The Selaginella genome identifies genetic changes associated with the evolution of vascular plants.</title>
        <authorList>
            <person name="Banks J.A."/>
            <person name="Nishiyama T."/>
            <person name="Hasebe M."/>
            <person name="Bowman J.L."/>
            <person name="Gribskov M."/>
            <person name="dePamphilis C."/>
            <person name="Albert V.A."/>
            <person name="Aono N."/>
            <person name="Aoyama T."/>
            <person name="Ambrose B.A."/>
            <person name="Ashton N.W."/>
            <person name="Axtell M.J."/>
            <person name="Barker E."/>
            <person name="Barker M.S."/>
            <person name="Bennetzen J.L."/>
            <person name="Bonawitz N.D."/>
            <person name="Chapple C."/>
            <person name="Cheng C."/>
            <person name="Correa L.G."/>
            <person name="Dacre M."/>
            <person name="DeBarry J."/>
            <person name="Dreyer I."/>
            <person name="Elias M."/>
            <person name="Engstrom E.M."/>
            <person name="Estelle M."/>
            <person name="Feng L."/>
            <person name="Finet C."/>
            <person name="Floyd S.K."/>
            <person name="Frommer W.B."/>
            <person name="Fujita T."/>
            <person name="Gramzow L."/>
            <person name="Gutensohn M."/>
            <person name="Harholt J."/>
            <person name="Hattori M."/>
            <person name="Heyl A."/>
            <person name="Hirai T."/>
            <person name="Hiwatashi Y."/>
            <person name="Ishikawa M."/>
            <person name="Iwata M."/>
            <person name="Karol K.G."/>
            <person name="Koehler B."/>
            <person name="Kolukisaoglu U."/>
            <person name="Kubo M."/>
            <person name="Kurata T."/>
            <person name="Lalonde S."/>
            <person name="Li K."/>
            <person name="Li Y."/>
            <person name="Litt A."/>
            <person name="Lyons E."/>
            <person name="Manning G."/>
            <person name="Maruyama T."/>
            <person name="Michael T.P."/>
            <person name="Mikami K."/>
            <person name="Miyazaki S."/>
            <person name="Morinaga S."/>
            <person name="Murata T."/>
            <person name="Mueller-Roeber B."/>
            <person name="Nelson D.R."/>
            <person name="Obara M."/>
            <person name="Oguri Y."/>
            <person name="Olmstead R.G."/>
            <person name="Onodera N."/>
            <person name="Petersen B.L."/>
            <person name="Pils B."/>
            <person name="Prigge M."/>
            <person name="Rensing S.A."/>
            <person name="Riano-Pachon D.M."/>
            <person name="Roberts A.W."/>
            <person name="Sato Y."/>
            <person name="Scheller H.V."/>
            <person name="Schulz B."/>
            <person name="Schulz C."/>
            <person name="Shakirov E.V."/>
            <person name="Shibagaki N."/>
            <person name="Shinohara N."/>
            <person name="Shippen D.E."/>
            <person name="Soerensen I."/>
            <person name="Sotooka R."/>
            <person name="Sugimoto N."/>
            <person name="Sugita M."/>
            <person name="Sumikawa N."/>
            <person name="Tanurdzic M."/>
            <person name="Theissen G."/>
            <person name="Ulvskov P."/>
            <person name="Wakazuki S."/>
            <person name="Weng J.K."/>
            <person name="Willats W.W."/>
            <person name="Wipf D."/>
            <person name="Wolf P.G."/>
            <person name="Yang L."/>
            <person name="Zimmer A.D."/>
            <person name="Zhu Q."/>
            <person name="Mitros T."/>
            <person name="Hellsten U."/>
            <person name="Loque D."/>
            <person name="Otillar R."/>
            <person name="Salamov A."/>
            <person name="Schmutz J."/>
            <person name="Shapiro H."/>
            <person name="Lindquist E."/>
            <person name="Lucas S."/>
            <person name="Rokhsar D."/>
            <person name="Grigoriev I.V."/>
        </authorList>
    </citation>
    <scope>NUCLEOTIDE SEQUENCE [LARGE SCALE GENOMIC DNA]</scope>
</reference>
<dbReference type="Proteomes" id="UP000001514">
    <property type="component" value="Unassembled WGS sequence"/>
</dbReference>
<comment type="similarity">
    <text evidence="7">Belongs to the SOSEKI family.</text>
</comment>
<evidence type="ECO:0000313" key="11">
    <source>
        <dbReference type="Proteomes" id="UP000001514"/>
    </source>
</evidence>
<dbReference type="Pfam" id="PF06136">
    <property type="entry name" value="SOK"/>
    <property type="match status" value="1"/>
</dbReference>
<keyword evidence="4" id="KW-0132">Cell division</keyword>
<feature type="region of interest" description="Disordered" evidence="8">
    <location>
        <begin position="314"/>
        <end position="365"/>
    </location>
</feature>
<feature type="domain" description="SOSEKI DIX-like" evidence="9">
    <location>
        <begin position="3"/>
        <end position="89"/>
    </location>
</feature>
<dbReference type="GO" id="GO:0051258">
    <property type="term" value="P:protein polymerization"/>
    <property type="evidence" value="ECO:0007669"/>
    <property type="project" value="UniProtKB-ARBA"/>
</dbReference>
<dbReference type="OMA" id="YEQPACK"/>
<evidence type="ECO:0000256" key="7">
    <source>
        <dbReference type="ARBA" id="ARBA00024211"/>
    </source>
</evidence>
<sequence length="434" mass="48025">MAQVVYYLSRNGKVDSPHMIDVAFHAPGLRLRDVKFRLTALRGCRMPVMYAWSFKRIYKNTSIWQDVSDDDFVLPVASGEYVLKGSEIVEKQVPKCKQPGEVLQRKYRGAESWLTAIDSTSANTSKPEPNSFLPLAVRRSYEQPACKQKTVLDNGFPEDKLSDGIVDTGVRHSTGSILQESTFNELKVYTIKTPAVIDQGCDATTQTEEQRRKMGQASTATATSFDSRMPGQDTKVPRQQKLAPDEVVLGVDASSSPPGAKKHGKSKRFVPHDKEPEHLRLKTKNGSSSWVFLHVLSYCGGLNTKDQAVNPPLAASKDVSSEYSPDEHSRDLRADGDNLFFSDTSRETQQSTTGDSFNSSDASEEGRVHKVPALVDVKEILKPTSPSRGRGFSLLGRQYGRLSKSGTYCSRNVKYDLSRGNGPLKLELSCYSAE</sequence>
<evidence type="ECO:0000256" key="1">
    <source>
        <dbReference type="ARBA" id="ARBA00004413"/>
    </source>
</evidence>
<name>D8R3G2_SELML</name>
<feature type="region of interest" description="Disordered" evidence="8">
    <location>
        <begin position="204"/>
        <end position="280"/>
    </location>
</feature>
<feature type="compositionally biased region" description="Basic and acidic residues" evidence="8">
    <location>
        <begin position="270"/>
        <end position="280"/>
    </location>
</feature>
<keyword evidence="11" id="KW-1185">Reference proteome</keyword>
<keyword evidence="2" id="KW-0217">Developmental protein</keyword>
<feature type="compositionally biased region" description="Polar residues" evidence="8">
    <location>
        <begin position="341"/>
        <end position="361"/>
    </location>
</feature>
<accession>D8R3G2</accession>
<evidence type="ECO:0000256" key="5">
    <source>
        <dbReference type="ARBA" id="ARBA00023136"/>
    </source>
</evidence>
<comment type="subcellular location">
    <subcellularLocation>
        <location evidence="1">Cell membrane</location>
        <topology evidence="1">Peripheral membrane protein</topology>
        <orientation evidence="1">Cytoplasmic side</orientation>
    </subcellularLocation>
</comment>
<evidence type="ECO:0000313" key="10">
    <source>
        <dbReference type="EMBL" id="EFJ33276.1"/>
    </source>
</evidence>
<feature type="compositionally biased region" description="Basic and acidic residues" evidence="8">
    <location>
        <begin position="325"/>
        <end position="336"/>
    </location>
</feature>
<keyword evidence="3" id="KW-1003">Cell membrane</keyword>
<dbReference type="OrthoDB" id="1907705at2759"/>
<gene>
    <name evidence="10" type="ORF">SELMODRAFT_439304</name>
</gene>
<evidence type="ECO:0000256" key="8">
    <source>
        <dbReference type="SAM" id="MobiDB-lite"/>
    </source>
</evidence>
<feature type="compositionally biased region" description="Polar residues" evidence="8">
    <location>
        <begin position="216"/>
        <end position="226"/>
    </location>
</feature>
<proteinExistence type="inferred from homology"/>
<dbReference type="InterPro" id="IPR048351">
    <property type="entry name" value="SOK_DIX"/>
</dbReference>